<dbReference type="Pfam" id="PF02305">
    <property type="entry name" value="Phage_F"/>
    <property type="match status" value="1"/>
</dbReference>
<evidence type="ECO:0000313" key="6">
    <source>
        <dbReference type="EMBL" id="DAD93040.1"/>
    </source>
</evidence>
<evidence type="ECO:0000256" key="3">
    <source>
        <dbReference type="ARBA" id="ARBA00022431"/>
    </source>
</evidence>
<evidence type="ECO:0000256" key="1">
    <source>
        <dbReference type="ARBA" id="ARBA00004328"/>
    </source>
</evidence>
<comment type="similarity">
    <text evidence="2">Belongs to the microviridae F protein family.</text>
</comment>
<evidence type="ECO:0000256" key="4">
    <source>
        <dbReference type="ARBA" id="ARBA00022561"/>
    </source>
</evidence>
<dbReference type="InterPro" id="IPR016184">
    <property type="entry name" value="Capsid/spike_ssDNA_virus"/>
</dbReference>
<dbReference type="GO" id="GO:0005198">
    <property type="term" value="F:structural molecule activity"/>
    <property type="evidence" value="ECO:0007669"/>
    <property type="project" value="InterPro"/>
</dbReference>
<keyword evidence="3" id="KW-1140">T=1 icosahedral capsid protein</keyword>
<name>A0A8S5NFR1_9VIRU</name>
<protein>
    <submittedName>
        <fullName evidence="6">Major capsid protein</fullName>
    </submittedName>
</protein>
<reference evidence="6" key="1">
    <citation type="journal article" date="2021" name="Proc. Natl. Acad. Sci. U.S.A.">
        <title>A Catalog of Tens of Thousands of Viruses from Human Metagenomes Reveals Hidden Associations with Chronic Diseases.</title>
        <authorList>
            <person name="Tisza M.J."/>
            <person name="Buck C.B."/>
        </authorList>
    </citation>
    <scope>NUCLEOTIDE SEQUENCE</scope>
    <source>
        <strain evidence="6">CtUYP7</strain>
    </source>
</reference>
<accession>A0A8S5NFR1</accession>
<sequence>MSSVNRSTQHLFSQIPSTQIPRSVFDRSHGYKTTFDSGFLVPFYVDEVLPGDSFKLTATLFARLATPIVPFMDNLYLETFFFFVPNRLVWDNWQKFNGEQKNPNDSTDFLIPTVSGTKVPNQTLWDYFGLPTNVDKALKVNALPFRAYNLIFNEWFRDENLQESLKVPTGDGPDNLADYKLAHRGKRHDYFTSCLPWPQKGPGVEISLGGSIPVSGDVSFYRQVGSYHVDGGIGSVSNWSDKVLFKETVPFSIGRKDAAWAGSDPIPFQGAFTATDSHPSQISSFAGKYGITSDGFTADLSKATPISINDLRQAFQIQKLYERDARGGTRYTEILRSHFGVISPDARLQRPEYLGGSSARISINPVQQTSSTNDTTPQGNLAAYGVVADSFHGFSKSFVEHGYVFGFVNVRADLTYQQGLNRMWSRQGRFDFYWPVLAHLGEQAVLNKEIYAQGTADDDKVFGYQERYAEYRYYPGQITGKFRSTDPQPLDSWHLAQKFNSLPTLSAQFIRDDPPVSRVIAVQNEPQFLFDSYIRLKCARPMPVYSVPGLVDHF</sequence>
<dbReference type="SUPFAM" id="SSF88645">
    <property type="entry name" value="ssDNA viruses"/>
    <property type="match status" value="1"/>
</dbReference>
<proteinExistence type="inferred from homology"/>
<comment type="subcellular location">
    <subcellularLocation>
        <location evidence="1">Virion</location>
    </subcellularLocation>
</comment>
<dbReference type="InterPro" id="IPR037002">
    <property type="entry name" value="Microviridae_protein_F_sf"/>
</dbReference>
<organism evidence="6">
    <name type="scientific">Microviridae sp. ctUYP7</name>
    <dbReference type="NCBI Taxonomy" id="2826737"/>
    <lineage>
        <taxon>Viruses</taxon>
        <taxon>Monodnaviria</taxon>
        <taxon>Sangervirae</taxon>
        <taxon>Phixviricota</taxon>
        <taxon>Malgrandaviricetes</taxon>
        <taxon>Petitvirales</taxon>
        <taxon>Microviridae</taxon>
    </lineage>
</organism>
<evidence type="ECO:0000256" key="2">
    <source>
        <dbReference type="ARBA" id="ARBA00009963"/>
    </source>
</evidence>
<dbReference type="Gene3D" id="2.60.169.10">
    <property type="entry name" value="Microviridae F protein"/>
    <property type="match status" value="2"/>
</dbReference>
<dbReference type="InterPro" id="IPR003514">
    <property type="entry name" value="Microviridae_protein_F"/>
</dbReference>
<dbReference type="EMBL" id="BK015151">
    <property type="protein sequence ID" value="DAD93040.1"/>
    <property type="molecule type" value="Genomic_DNA"/>
</dbReference>
<evidence type="ECO:0000256" key="5">
    <source>
        <dbReference type="ARBA" id="ARBA00022844"/>
    </source>
</evidence>
<keyword evidence="4" id="KW-0167">Capsid protein</keyword>
<keyword evidence="5" id="KW-0946">Virion</keyword>
<dbReference type="GO" id="GO:0039615">
    <property type="term" value="C:T=1 icosahedral viral capsid"/>
    <property type="evidence" value="ECO:0007669"/>
    <property type="project" value="UniProtKB-KW"/>
</dbReference>